<dbReference type="GO" id="GO:0030136">
    <property type="term" value="C:clathrin-coated vesicle"/>
    <property type="evidence" value="ECO:0007669"/>
    <property type="project" value="UniProtKB-SubCell"/>
</dbReference>
<evidence type="ECO:0000259" key="9">
    <source>
        <dbReference type="PROSITE" id="PS51182"/>
    </source>
</evidence>
<feature type="compositionally biased region" description="Low complexity" evidence="6">
    <location>
        <begin position="962"/>
        <end position="977"/>
    </location>
</feature>
<dbReference type="eggNOG" id="KOG0431">
    <property type="taxonomic scope" value="Eukaryota"/>
</dbReference>
<dbReference type="InterPro" id="IPR036869">
    <property type="entry name" value="J_dom_sf"/>
</dbReference>
<feature type="domain" description="Protein kinase" evidence="7">
    <location>
        <begin position="36"/>
        <end position="314"/>
    </location>
</feature>
<comment type="subcellular location">
    <subcellularLocation>
        <location evidence="1">Cytoplasmic vesicle</location>
        <location evidence="1">Clathrin-coated vesicle</location>
    </subcellularLocation>
</comment>
<protein>
    <recommendedName>
        <fullName evidence="13">Protein kinase domain-containing protein</fullName>
    </recommendedName>
</protein>
<dbReference type="STRING" id="6412.T1FVQ0"/>
<dbReference type="CDD" id="cd06257">
    <property type="entry name" value="DnaJ"/>
    <property type="match status" value="1"/>
</dbReference>
<dbReference type="EnsemblMetazoa" id="HelroT194118">
    <property type="protein sequence ID" value="HelroP194118"/>
    <property type="gene ID" value="HelroG194118"/>
</dbReference>
<dbReference type="InterPro" id="IPR001623">
    <property type="entry name" value="DnaJ_domain"/>
</dbReference>
<feature type="domain" description="J" evidence="8">
    <location>
        <begin position="1268"/>
        <end position="1332"/>
    </location>
</feature>
<dbReference type="InterPro" id="IPR008271">
    <property type="entry name" value="Ser/Thr_kinase_AS"/>
</dbReference>
<dbReference type="GO" id="GO:0031982">
    <property type="term" value="C:vesicle"/>
    <property type="evidence" value="ECO:0000318"/>
    <property type="project" value="GO_Central"/>
</dbReference>
<evidence type="ECO:0000256" key="6">
    <source>
        <dbReference type="SAM" id="MobiDB-lite"/>
    </source>
</evidence>
<dbReference type="FunCoup" id="T1FVQ0">
    <property type="interactions" value="879"/>
</dbReference>
<dbReference type="EMBL" id="KB097620">
    <property type="protein sequence ID" value="ESN93295.1"/>
    <property type="molecule type" value="Genomic_DNA"/>
</dbReference>
<evidence type="ECO:0000256" key="1">
    <source>
        <dbReference type="ARBA" id="ARBA00004132"/>
    </source>
</evidence>
<dbReference type="SMART" id="SM01326">
    <property type="entry name" value="PTEN_C2"/>
    <property type="match status" value="1"/>
</dbReference>
<dbReference type="SUPFAM" id="SSF56112">
    <property type="entry name" value="Protein kinase-like (PK-like)"/>
    <property type="match status" value="1"/>
</dbReference>
<evidence type="ECO:0008006" key="13">
    <source>
        <dbReference type="Google" id="ProtNLM"/>
    </source>
</evidence>
<keyword evidence="12" id="KW-1185">Reference proteome</keyword>
<dbReference type="EMBL" id="AMQM01007450">
    <property type="status" value="NOT_ANNOTATED_CDS"/>
    <property type="molecule type" value="Genomic_DNA"/>
</dbReference>
<feature type="region of interest" description="Disordered" evidence="6">
    <location>
        <begin position="962"/>
        <end position="982"/>
    </location>
</feature>
<evidence type="ECO:0000313" key="12">
    <source>
        <dbReference type="Proteomes" id="UP000015101"/>
    </source>
</evidence>
<dbReference type="GO" id="GO:0072318">
    <property type="term" value="P:clathrin coat disassembly"/>
    <property type="evidence" value="ECO:0000318"/>
    <property type="project" value="GO_Central"/>
</dbReference>
<dbReference type="PANTHER" id="PTHR22967">
    <property type="entry name" value="SERINE/THREONINE PROTEIN KINASE"/>
    <property type="match status" value="1"/>
</dbReference>
<dbReference type="SUPFAM" id="SSF52799">
    <property type="entry name" value="(Phosphotyrosine protein) phosphatases II"/>
    <property type="match status" value="1"/>
</dbReference>
<dbReference type="SMART" id="SM00220">
    <property type="entry name" value="S_TKc"/>
    <property type="match status" value="1"/>
</dbReference>
<organism evidence="11 12">
    <name type="scientific">Helobdella robusta</name>
    <name type="common">Californian leech</name>
    <dbReference type="NCBI Taxonomy" id="6412"/>
    <lineage>
        <taxon>Eukaryota</taxon>
        <taxon>Metazoa</taxon>
        <taxon>Spiralia</taxon>
        <taxon>Lophotrochozoa</taxon>
        <taxon>Annelida</taxon>
        <taxon>Clitellata</taxon>
        <taxon>Hirudinea</taxon>
        <taxon>Rhynchobdellida</taxon>
        <taxon>Glossiphoniidae</taxon>
        <taxon>Helobdella</taxon>
    </lineage>
</organism>
<feature type="region of interest" description="Disordered" evidence="6">
    <location>
        <begin position="761"/>
        <end position="831"/>
    </location>
</feature>
<dbReference type="InterPro" id="IPR000719">
    <property type="entry name" value="Prot_kinase_dom"/>
</dbReference>
<dbReference type="SMART" id="SM00271">
    <property type="entry name" value="DnaJ"/>
    <property type="match status" value="1"/>
</dbReference>
<dbReference type="InterPro" id="IPR029021">
    <property type="entry name" value="Prot-tyrosine_phosphatase-like"/>
</dbReference>
<dbReference type="SUPFAM" id="SSF46565">
    <property type="entry name" value="Chaperone J-domain"/>
    <property type="match status" value="1"/>
</dbReference>
<keyword evidence="5" id="KW-0968">Cytoplasmic vesicle</keyword>
<dbReference type="PANTHER" id="PTHR22967:SF105">
    <property type="entry name" value="CYCLIN-G-ASSOCIATED KINASE"/>
    <property type="match status" value="1"/>
</dbReference>
<dbReference type="InterPro" id="IPR035892">
    <property type="entry name" value="C2_domain_sf"/>
</dbReference>
<evidence type="ECO:0000256" key="3">
    <source>
        <dbReference type="ARBA" id="ARBA00022553"/>
    </source>
</evidence>
<dbReference type="Proteomes" id="UP000015101">
    <property type="component" value="Unassembled WGS sequence"/>
</dbReference>
<dbReference type="GO" id="GO:0005524">
    <property type="term" value="F:ATP binding"/>
    <property type="evidence" value="ECO:0007669"/>
    <property type="project" value="InterPro"/>
</dbReference>
<keyword evidence="4" id="KW-0547">Nucleotide-binding</keyword>
<evidence type="ECO:0000256" key="5">
    <source>
        <dbReference type="ARBA" id="ARBA00023329"/>
    </source>
</evidence>
<feature type="region of interest" description="Disordered" evidence="6">
    <location>
        <begin position="347"/>
        <end position="373"/>
    </location>
</feature>
<name>T1FVQ0_HELRO</name>
<dbReference type="FunFam" id="1.10.287.110:FF:000002">
    <property type="entry name" value="putative tyrosine-protein phosphatase auxilin isoform X2"/>
    <property type="match status" value="1"/>
</dbReference>
<dbReference type="GO" id="GO:0005737">
    <property type="term" value="C:cytoplasm"/>
    <property type="evidence" value="ECO:0000318"/>
    <property type="project" value="GO_Central"/>
</dbReference>
<dbReference type="Gene3D" id="1.10.287.110">
    <property type="entry name" value="DnaJ domain"/>
    <property type="match status" value="1"/>
</dbReference>
<evidence type="ECO:0000259" key="8">
    <source>
        <dbReference type="PROSITE" id="PS50076"/>
    </source>
</evidence>
<dbReference type="Gene3D" id="1.10.510.10">
    <property type="entry name" value="Transferase(Phosphotransferase) domain 1"/>
    <property type="match status" value="1"/>
</dbReference>
<dbReference type="GO" id="GO:0004672">
    <property type="term" value="F:protein kinase activity"/>
    <property type="evidence" value="ECO:0007669"/>
    <property type="project" value="InterPro"/>
</dbReference>
<gene>
    <name evidence="11" type="primary">20212896</name>
    <name evidence="10" type="ORF">HELRODRAFT_194118</name>
</gene>
<feature type="compositionally biased region" description="Low complexity" evidence="6">
    <location>
        <begin position="784"/>
        <end position="796"/>
    </location>
</feature>
<dbReference type="PROSITE" id="PS50011">
    <property type="entry name" value="PROTEIN_KINASE_DOM"/>
    <property type="match status" value="1"/>
</dbReference>
<reference evidence="10 12" key="2">
    <citation type="journal article" date="2013" name="Nature">
        <title>Insights into bilaterian evolution from three spiralian genomes.</title>
        <authorList>
            <person name="Simakov O."/>
            <person name="Marletaz F."/>
            <person name="Cho S.J."/>
            <person name="Edsinger-Gonzales E."/>
            <person name="Havlak P."/>
            <person name="Hellsten U."/>
            <person name="Kuo D.H."/>
            <person name="Larsson T."/>
            <person name="Lv J."/>
            <person name="Arendt D."/>
            <person name="Savage R."/>
            <person name="Osoegawa K."/>
            <person name="de Jong P."/>
            <person name="Grimwood J."/>
            <person name="Chapman J.A."/>
            <person name="Shapiro H."/>
            <person name="Aerts A."/>
            <person name="Otillar R.P."/>
            <person name="Terry A.Y."/>
            <person name="Boore J.L."/>
            <person name="Grigoriev I.V."/>
            <person name="Lindberg D.R."/>
            <person name="Seaver E.C."/>
            <person name="Weisblat D.A."/>
            <person name="Putnam N.H."/>
            <person name="Rokhsar D.S."/>
        </authorList>
    </citation>
    <scope>NUCLEOTIDE SEQUENCE</scope>
</reference>
<dbReference type="InterPro" id="IPR011009">
    <property type="entry name" value="Kinase-like_dom_sf"/>
</dbReference>
<comment type="similarity">
    <text evidence="2">Belongs to the protein kinase superfamily. AGC Ser/Thr protein kinase family. PKC subfamily.</text>
</comment>
<evidence type="ECO:0000256" key="2">
    <source>
        <dbReference type="ARBA" id="ARBA00005490"/>
    </source>
</evidence>
<dbReference type="SUPFAM" id="SSF49562">
    <property type="entry name" value="C2 domain (Calcium/lipid-binding domain, CaLB)"/>
    <property type="match status" value="1"/>
</dbReference>
<dbReference type="GO" id="GO:0072583">
    <property type="term" value="P:clathrin-dependent endocytosis"/>
    <property type="evidence" value="ECO:0000318"/>
    <property type="project" value="GO_Central"/>
</dbReference>
<feature type="domain" description="C2 tensin-type" evidence="9">
    <location>
        <begin position="576"/>
        <end position="716"/>
    </location>
</feature>
<evidence type="ECO:0000259" key="7">
    <source>
        <dbReference type="PROSITE" id="PS50011"/>
    </source>
</evidence>
<dbReference type="HOGENOM" id="CLU_007537_0_0_1"/>
<dbReference type="InParanoid" id="T1FVQ0"/>
<dbReference type="eggNOG" id="KOG1989">
    <property type="taxonomic scope" value="Eukaryota"/>
</dbReference>
<dbReference type="FunFam" id="2.60.40.1110:FF:000001">
    <property type="entry name" value="cyclin-G-associated kinase isoform X2"/>
    <property type="match status" value="1"/>
</dbReference>
<dbReference type="eggNOG" id="KOG2283">
    <property type="taxonomic scope" value="Eukaryota"/>
</dbReference>
<dbReference type="GO" id="GO:0030276">
    <property type="term" value="F:clathrin binding"/>
    <property type="evidence" value="ECO:0000318"/>
    <property type="project" value="GO_Central"/>
</dbReference>
<dbReference type="OrthoDB" id="1717591at2759"/>
<dbReference type="PROSITE" id="PS00108">
    <property type="entry name" value="PROTEIN_KINASE_ST"/>
    <property type="match status" value="1"/>
</dbReference>
<dbReference type="InterPro" id="IPR014020">
    <property type="entry name" value="Tensin_C2-dom"/>
</dbReference>
<dbReference type="KEGG" id="hro:HELRODRAFT_194118"/>
<evidence type="ECO:0000313" key="10">
    <source>
        <dbReference type="EMBL" id="ESN93295.1"/>
    </source>
</evidence>
<dbReference type="RefSeq" id="XP_009028576.1">
    <property type="nucleotide sequence ID" value="XM_009030328.1"/>
</dbReference>
<feature type="region of interest" description="Disordered" evidence="6">
    <location>
        <begin position="1014"/>
        <end position="1047"/>
    </location>
</feature>
<evidence type="ECO:0000256" key="4">
    <source>
        <dbReference type="ARBA" id="ARBA00022741"/>
    </source>
</evidence>
<proteinExistence type="inferred from homology"/>
<dbReference type="Gene3D" id="2.60.40.1110">
    <property type="match status" value="1"/>
</dbReference>
<keyword evidence="3" id="KW-0597">Phosphoprotein</keyword>
<reference evidence="11" key="3">
    <citation type="submission" date="2015-06" db="UniProtKB">
        <authorList>
            <consortium name="EnsemblMetazoa"/>
        </authorList>
    </citation>
    <scope>IDENTIFICATION</scope>
</reference>
<dbReference type="PROSITE" id="PS51182">
    <property type="entry name" value="C2_TENSIN"/>
    <property type="match status" value="1"/>
</dbReference>
<dbReference type="CTD" id="20212896"/>
<dbReference type="Pfam" id="PF10409">
    <property type="entry name" value="PTEN_C2"/>
    <property type="match status" value="1"/>
</dbReference>
<dbReference type="OMA" id="HYKNTNL"/>
<feature type="compositionally biased region" description="Gly residues" evidence="6">
    <location>
        <begin position="361"/>
        <end position="373"/>
    </location>
</feature>
<evidence type="ECO:0000313" key="11">
    <source>
        <dbReference type="EnsemblMetazoa" id="HelroP194118"/>
    </source>
</evidence>
<dbReference type="GeneID" id="20212896"/>
<dbReference type="Gene3D" id="3.90.190.10">
    <property type="entry name" value="Protein tyrosine phosphatase superfamily"/>
    <property type="match status" value="2"/>
</dbReference>
<feature type="compositionally biased region" description="Low complexity" evidence="6">
    <location>
        <begin position="1020"/>
        <end position="1047"/>
    </location>
</feature>
<dbReference type="PROSITE" id="PS50076">
    <property type="entry name" value="DNAJ_2"/>
    <property type="match status" value="1"/>
</dbReference>
<sequence length="1332" mass="148161">MAEFFKSALGYLGNTVSSNSENDFVGQNVEMGRQKLRVKRMIAEGGFAFVFVAQDVKSGKEYALKRLLSSDSEKTKSIIQEITILKKVSGHKNIIEFVAAASVGKEESGHGQAEFLLLTEFCSGGELIKAMRNQTLTRNLVLQIFYQTCSAVLHMHKLKPPIIHRDLKLENLLLSSDNRVKLCDFGSSTTLAQYPDDTWTTARRNTVEDEMAQNTTPMYRAPEMLDLYQNYPINEQADDSAKLRIINANFTIPPTDTQFTEFHSLIKMMLKPHPLERPNIEDIVEQLELLATTFNVNPESPLIFDGTNLSHNADSVPTCIATTSNNNITSNNNNNSLSTATAVTLNQSTNQSRGSPSLPHGYGGGGGGNSNSSGGGGGGFGFLGQLKESAAGLMKNVRERHACADTLTCVCMMIAFKSDRRQNRQLRLPAIFSFIKTINSQSSMPSSSSSSNNNSTMDLSYLTSRLIVTSFPHDGVDSSTRNHIDDNMYKWLSQSHHNVVVLHCLNGGNISATVTCSFLCYCRLVDDIMQAVSLFSSRRFNPKLTASQLRYIGYINQIANRMSSSSSSSSSQLPNNNFVTLRRITIQPVPLFNKMKTGCRPYIEVYVGDEKIFVSSEDYDSMKSYVIGDGRVRLELDTMVTDDVTIILYHARSTIGSKVQGKMTSVKIFQIQFNAGFIEDSVKNINFQITDLDNLDPQQDAKYPEEFEVDLELSVTSQEVPPNNQMKEMLAAMHRSRPFYTALITSENEYINLARELSNIDGSRDRRSTSHHPSPKLMNRQNSDDSSSPKPQSKFFVPLNVPAEKPKVKRAPPEKPLPPKIATNQSRPHPRELIKSNQSESVDFDAFSQERINQLKLVDDDVDDDNDDVGNGVKSRFHHDGEDGSSKVKVANLLGDDWEAFGRQTAENNVDSATNKNVESTIVVDDDEEMCRDESEQHQQQHVAHTDEANVDYFNLFTDQSPQLQQQQQPQQLQTTSKSNNPFNMLLIDDLEDSNISNKDDAKQRDKEFLSFHSSFDPFQNKQQQATTTTKPATTTSKNPTITTTTTTATNERSTGDVDFFNFLDTMTQSTPEQQSLPPPPPATNTTLLGNKLLINNKSTAKAGSSDDLLGTWTHNNIATTTSIPRPSSFVAFNKPAVATQQNTFDPFQDLANISAATTAASAAATTSTTGSAFSSVIGGREDRGLKKGFGVKPAVPQDAFEDLLGGHSFTSSSAKKEPKTIKEMRRELDAKDIDPERLKVREWIEGKERNIRALLCSLHTVLWDGEDRWKQVGMHQLVTSDQVKKWYRKAVLSVHPDKLTGHPQENLARLIFIELNDAWSEFEETGMKSLC</sequence>
<accession>T1FVQ0</accession>
<reference evidence="12" key="1">
    <citation type="submission" date="2012-12" db="EMBL/GenBank/DDBJ databases">
        <authorList>
            <person name="Hellsten U."/>
            <person name="Grimwood J."/>
            <person name="Chapman J.A."/>
            <person name="Shapiro H."/>
            <person name="Aerts A."/>
            <person name="Otillar R.P."/>
            <person name="Terry A.Y."/>
            <person name="Boore J.L."/>
            <person name="Simakov O."/>
            <person name="Marletaz F."/>
            <person name="Cho S.-J."/>
            <person name="Edsinger-Gonzales E."/>
            <person name="Havlak P."/>
            <person name="Kuo D.-H."/>
            <person name="Larsson T."/>
            <person name="Lv J."/>
            <person name="Arendt D."/>
            <person name="Savage R."/>
            <person name="Osoegawa K."/>
            <person name="de Jong P."/>
            <person name="Lindberg D.R."/>
            <person name="Seaver E.C."/>
            <person name="Weisblat D.A."/>
            <person name="Putnam N.H."/>
            <person name="Grigoriev I.V."/>
            <person name="Rokhsar D.S."/>
        </authorList>
    </citation>
    <scope>NUCLEOTIDE SEQUENCE</scope>
</reference>
<dbReference type="Pfam" id="PF00069">
    <property type="entry name" value="Pkinase"/>
    <property type="match status" value="1"/>
</dbReference>